<keyword evidence="4 5" id="KW-0472">Membrane</keyword>
<dbReference type="AlphaFoldDB" id="A0A1G9GHQ6"/>
<organism evidence="6 7">
    <name type="scientific">Paenibacillus typhae</name>
    <dbReference type="NCBI Taxonomy" id="1174501"/>
    <lineage>
        <taxon>Bacteria</taxon>
        <taxon>Bacillati</taxon>
        <taxon>Bacillota</taxon>
        <taxon>Bacilli</taxon>
        <taxon>Bacillales</taxon>
        <taxon>Paenibacillaceae</taxon>
        <taxon>Paenibacillus</taxon>
    </lineage>
</organism>
<dbReference type="GO" id="GO:0005886">
    <property type="term" value="C:plasma membrane"/>
    <property type="evidence" value="ECO:0007669"/>
    <property type="project" value="UniProtKB-ARBA"/>
</dbReference>
<dbReference type="Pfam" id="PF02361">
    <property type="entry name" value="CbiQ"/>
    <property type="match status" value="1"/>
</dbReference>
<protein>
    <submittedName>
        <fullName evidence="6">Energy-coupling factor transport system permease protein</fullName>
    </submittedName>
</protein>
<dbReference type="EMBL" id="FNDX01000065">
    <property type="protein sequence ID" value="SDL00229.1"/>
    <property type="molecule type" value="Genomic_DNA"/>
</dbReference>
<dbReference type="OrthoDB" id="2039442at2"/>
<keyword evidence="2 5" id="KW-0812">Transmembrane</keyword>
<dbReference type="PANTHER" id="PTHR33514:SF13">
    <property type="entry name" value="PROTEIN ABCI12, CHLOROPLASTIC"/>
    <property type="match status" value="1"/>
</dbReference>
<name>A0A1G9GHQ6_9BACL</name>
<evidence type="ECO:0000313" key="6">
    <source>
        <dbReference type="EMBL" id="SDL00229.1"/>
    </source>
</evidence>
<dbReference type="Proteomes" id="UP000199050">
    <property type="component" value="Unassembled WGS sequence"/>
</dbReference>
<evidence type="ECO:0000256" key="3">
    <source>
        <dbReference type="ARBA" id="ARBA00022989"/>
    </source>
</evidence>
<dbReference type="RefSeq" id="WP_090719947.1">
    <property type="nucleotide sequence ID" value="NZ_CBCSKY010000072.1"/>
</dbReference>
<proteinExistence type="predicted"/>
<dbReference type="InterPro" id="IPR003339">
    <property type="entry name" value="ABC/ECF_trnsptr_transmembrane"/>
</dbReference>
<feature type="transmembrane region" description="Helical" evidence="5">
    <location>
        <begin position="95"/>
        <end position="118"/>
    </location>
</feature>
<feature type="transmembrane region" description="Helical" evidence="5">
    <location>
        <begin position="225"/>
        <end position="244"/>
    </location>
</feature>
<evidence type="ECO:0000256" key="1">
    <source>
        <dbReference type="ARBA" id="ARBA00004141"/>
    </source>
</evidence>
<feature type="transmembrane region" description="Helical" evidence="5">
    <location>
        <begin position="57"/>
        <end position="74"/>
    </location>
</feature>
<reference evidence="7" key="1">
    <citation type="submission" date="2016-10" db="EMBL/GenBank/DDBJ databases">
        <authorList>
            <person name="Varghese N."/>
            <person name="Submissions S."/>
        </authorList>
    </citation>
    <scope>NUCLEOTIDE SEQUENCE [LARGE SCALE GENOMIC DNA]</scope>
    <source>
        <strain evidence="7">CGMCC 1.11012</strain>
    </source>
</reference>
<evidence type="ECO:0000256" key="2">
    <source>
        <dbReference type="ARBA" id="ARBA00022692"/>
    </source>
</evidence>
<accession>A0A1G9GHQ6</accession>
<evidence type="ECO:0000256" key="4">
    <source>
        <dbReference type="ARBA" id="ARBA00023136"/>
    </source>
</evidence>
<dbReference type="CDD" id="cd16914">
    <property type="entry name" value="EcfT"/>
    <property type="match status" value="1"/>
</dbReference>
<dbReference type="STRING" id="1174501.SAMN05216192_16511"/>
<keyword evidence="7" id="KW-1185">Reference proteome</keyword>
<comment type="subcellular location">
    <subcellularLocation>
        <location evidence="1">Membrane</location>
        <topology evidence="1">Multi-pass membrane protein</topology>
    </subcellularLocation>
</comment>
<evidence type="ECO:0000313" key="7">
    <source>
        <dbReference type="Proteomes" id="UP000199050"/>
    </source>
</evidence>
<keyword evidence="3 5" id="KW-1133">Transmembrane helix</keyword>
<dbReference type="PANTHER" id="PTHR33514">
    <property type="entry name" value="PROTEIN ABCI12, CHLOROPLASTIC"/>
    <property type="match status" value="1"/>
</dbReference>
<feature type="transmembrane region" description="Helical" evidence="5">
    <location>
        <begin position="124"/>
        <end position="146"/>
    </location>
</feature>
<feature type="transmembrane region" description="Helical" evidence="5">
    <location>
        <begin position="12"/>
        <end position="45"/>
    </location>
</feature>
<evidence type="ECO:0000256" key="5">
    <source>
        <dbReference type="SAM" id="Phobius"/>
    </source>
</evidence>
<sequence>MSSGFRAMHPAVGLLYYAGLLLFAALITHPLFLITELAGLILLLLLQGQGRQLLRGLPFYLLMAGSVAVLNPLFSHRGAHILFYLWDQPITLEAVLYGLIMMLVLLTIFLLFISYNYTVTTDKFMYAFAAAAPKTALLTLMAIRFVPLFQRRLREITLIQRFRGIDVGEGSLRKRMRDGMTLLKVLLTWSLEEALQTGDSMKARGYGIRRRSTYSIYKMDWLDKAVLLLLGLSGLIPLILWLQGYGAFEIYPRMKPLVFGSGEAVMYISFCLFVLIPPGLEGKEIWLWRSSRRKAYPSVTPEPNGTRSMSSPLR</sequence>
<feature type="transmembrane region" description="Helical" evidence="5">
    <location>
        <begin position="264"/>
        <end position="280"/>
    </location>
</feature>
<gene>
    <name evidence="6" type="ORF">SAMN05216192_16511</name>
</gene>